<dbReference type="InParanoid" id="J4HVN6"/>
<dbReference type="Proteomes" id="UP000006352">
    <property type="component" value="Unassembled WGS sequence"/>
</dbReference>
<accession>J4HVN6</accession>
<proteinExistence type="predicted"/>
<protein>
    <submittedName>
        <fullName evidence="2">Uncharacterized protein</fullName>
    </submittedName>
</protein>
<keyword evidence="3" id="KW-1185">Reference proteome</keyword>
<reference evidence="2 3" key="1">
    <citation type="journal article" date="2012" name="Appl. Environ. Microbiol.">
        <title>Short-read sequencing for genomic analysis of the brown rot fungus Fibroporia radiculosa.</title>
        <authorList>
            <person name="Tang J.D."/>
            <person name="Perkins A.D."/>
            <person name="Sonstegard T.S."/>
            <person name="Schroeder S.G."/>
            <person name="Burgess S.C."/>
            <person name="Diehl S.V."/>
        </authorList>
    </citation>
    <scope>NUCLEOTIDE SEQUENCE [LARGE SCALE GENOMIC DNA]</scope>
    <source>
        <strain evidence="2 3">TFFH 294</strain>
    </source>
</reference>
<evidence type="ECO:0000313" key="2">
    <source>
        <dbReference type="EMBL" id="CCM00847.1"/>
    </source>
</evidence>
<evidence type="ECO:0000313" key="3">
    <source>
        <dbReference type="Proteomes" id="UP000006352"/>
    </source>
</evidence>
<gene>
    <name evidence="2" type="ORF">FIBRA_02890</name>
</gene>
<dbReference type="HOGENOM" id="CLU_514862_0_0_1"/>
<organism evidence="2 3">
    <name type="scientific">Fibroporia radiculosa</name>
    <dbReference type="NCBI Taxonomy" id="599839"/>
    <lineage>
        <taxon>Eukaryota</taxon>
        <taxon>Fungi</taxon>
        <taxon>Dikarya</taxon>
        <taxon>Basidiomycota</taxon>
        <taxon>Agaricomycotina</taxon>
        <taxon>Agaricomycetes</taxon>
        <taxon>Polyporales</taxon>
        <taxon>Fibroporiaceae</taxon>
        <taxon>Fibroporia</taxon>
    </lineage>
</organism>
<feature type="region of interest" description="Disordered" evidence="1">
    <location>
        <begin position="181"/>
        <end position="207"/>
    </location>
</feature>
<evidence type="ECO:0000256" key="1">
    <source>
        <dbReference type="SAM" id="MobiDB-lite"/>
    </source>
</evidence>
<name>J4HVN6_9APHY</name>
<sequence length="529" mass="57411">MHRISGKHVVVQISLLYPRVHGIVDRPSSGKYAVIIPYTSDDGATSDFAYRALHSTMPYRRPSLLPDADNYYATLSELGGETSGPQIYNNLELSTGHPRIASNSNIVAAHIVTQGQNYTFSNTVPPLLQPFRGIHTNDTLLGEARSFATQGSADYANLAHTTAASSSTGDNALSASLSTMPDEIPAWPRHPNSQMQPAHHSRSGDSVTLRHQCLPVRREHSDYRNLIPLAATRSFQPSDVSVPRDNPSLSYFCGNNQHPHLSYAYKPGPMVDLLETIDYRRAQVPQVYTDAWPVFNIDSSAPGIATHAQENRLASPQFDIRCQDMLGFSEVHLNPELFGSTARFPSQMQSVGTAAPVPYAQRCDGSQPVTGDRIPEHGLVSPSAYIFPDARSTANLSCGMYMHDIFCGPDGSMFPSPSTSASMIHCDDNIEAAYQPKTSPGVAYDLFQKPPSAIPNNTYVSADVDCSLTLARQVSDHRGNNVAPLQSSAVQRHASGREAAVISPVSSATQSTLKESFATITKSCQTPPR</sequence>
<dbReference type="RefSeq" id="XP_012180130.1">
    <property type="nucleotide sequence ID" value="XM_012324740.1"/>
</dbReference>
<dbReference type="AlphaFoldDB" id="J4HVN6"/>
<dbReference type="EMBL" id="HE797008">
    <property type="protein sequence ID" value="CCM00847.1"/>
    <property type="molecule type" value="Genomic_DNA"/>
</dbReference>
<dbReference type="GeneID" id="24095758"/>